<accession>A0AAE0ZNN7</accession>
<dbReference type="EMBL" id="JAWDGP010003606">
    <property type="protein sequence ID" value="KAK3772774.1"/>
    <property type="molecule type" value="Genomic_DNA"/>
</dbReference>
<keyword evidence="2" id="KW-1185">Reference proteome</keyword>
<proteinExistence type="predicted"/>
<organism evidence="1 2">
    <name type="scientific">Elysia crispata</name>
    <name type="common">lettuce slug</name>
    <dbReference type="NCBI Taxonomy" id="231223"/>
    <lineage>
        <taxon>Eukaryota</taxon>
        <taxon>Metazoa</taxon>
        <taxon>Spiralia</taxon>
        <taxon>Lophotrochozoa</taxon>
        <taxon>Mollusca</taxon>
        <taxon>Gastropoda</taxon>
        <taxon>Heterobranchia</taxon>
        <taxon>Euthyneura</taxon>
        <taxon>Panpulmonata</taxon>
        <taxon>Sacoglossa</taxon>
        <taxon>Placobranchoidea</taxon>
        <taxon>Plakobranchidae</taxon>
        <taxon>Elysia</taxon>
    </lineage>
</organism>
<gene>
    <name evidence="1" type="ORF">RRG08_049264</name>
</gene>
<evidence type="ECO:0000313" key="1">
    <source>
        <dbReference type="EMBL" id="KAK3772774.1"/>
    </source>
</evidence>
<comment type="caution">
    <text evidence="1">The sequence shown here is derived from an EMBL/GenBank/DDBJ whole genome shotgun (WGS) entry which is preliminary data.</text>
</comment>
<dbReference type="Proteomes" id="UP001283361">
    <property type="component" value="Unassembled WGS sequence"/>
</dbReference>
<protein>
    <submittedName>
        <fullName evidence="1">Uncharacterized protein</fullName>
    </submittedName>
</protein>
<evidence type="ECO:0000313" key="2">
    <source>
        <dbReference type="Proteomes" id="UP001283361"/>
    </source>
</evidence>
<sequence length="71" mass="8033">MKRFSARYPCQYSHSITVGSNQSAERNSSRFENVLILKIFPDWVMKSAASDVKTIHSEQRLSGSNIADLDL</sequence>
<dbReference type="AlphaFoldDB" id="A0AAE0ZNN7"/>
<reference evidence="1" key="1">
    <citation type="journal article" date="2023" name="G3 (Bethesda)">
        <title>A reference genome for the long-term kleptoplast-retaining sea slug Elysia crispata morphotype clarki.</title>
        <authorList>
            <person name="Eastman K.E."/>
            <person name="Pendleton A.L."/>
            <person name="Shaikh M.A."/>
            <person name="Suttiyut T."/>
            <person name="Ogas R."/>
            <person name="Tomko P."/>
            <person name="Gavelis G."/>
            <person name="Widhalm J.R."/>
            <person name="Wisecaver J.H."/>
        </authorList>
    </citation>
    <scope>NUCLEOTIDE SEQUENCE</scope>
    <source>
        <strain evidence="1">ECLA1</strain>
    </source>
</reference>
<name>A0AAE0ZNN7_9GAST</name>